<evidence type="ECO:0000259" key="4">
    <source>
        <dbReference type="PROSITE" id="PS51387"/>
    </source>
</evidence>
<evidence type="ECO:0000256" key="1">
    <source>
        <dbReference type="ARBA" id="ARBA00005466"/>
    </source>
</evidence>
<dbReference type="InterPro" id="IPR006094">
    <property type="entry name" value="Oxid_FAD_bind_N"/>
</dbReference>
<feature type="domain" description="FAD-binding PCMH-type" evidence="4">
    <location>
        <begin position="148"/>
        <end position="327"/>
    </location>
</feature>
<dbReference type="InterPro" id="IPR012951">
    <property type="entry name" value="BBE"/>
</dbReference>
<evidence type="ECO:0000256" key="2">
    <source>
        <dbReference type="ARBA" id="ARBA00023002"/>
    </source>
</evidence>
<sequence length="639" mass="68856">MYRPDIFLTLIFFAAQEVVGSNFPFEAVQLSEADAKSFPAIGFGNTKAGPPPGSTVPQCRAWPGSHDWPSDAEWKQLNISLGGALLKPLPAAAACYQGENYNETTCQWLVTQAGRTRFWIDEPLSTLTQWPQGSTCTLAMNATGTCTRGGFPEYVVNATTVTHIQAAVNFARNKNVRLVIKNTGHDFGGRSMGAGALSIWVHNLKSFEFIPEYSIGQYSGMAVRVGAGIESWEMFNHMAANNITVVAPGGATVGSVGGWIAVAGHGSLASKYGLGADQVLSINVVTADGRFRTVDPHNHEDLWWALRGGGPSTFGVITSVVLKAYPPINITSVSLSFSVNPSLANGTILPGIPPPRPNAPSTTDLSAFWRGVSLSYHDCIHIITAGGYCFSYIYPLGPSSFAYSTSHTIPNITSPAFTALLEPLYTQLNTLSIPVTLPASTSLTPTLYAGNGRRTGTGDTPINTRYRSRLFPSSVWQSPSEFEALFSSIRVGVEEGGYTFHGIAYSPTLEIAGWPGANSAVNPAWRRTALHGSLMEIQPEGISAAEAKRRDERAHGYVARWKELTPGAGAYMNEGDPAETGWQGSFYGGLYGRLVGVKRRWDPWGLFWARTTPGSEAWEVVTRDGYPAGQNGRLCRVVR</sequence>
<dbReference type="Proteomes" id="UP001303760">
    <property type="component" value="Unassembled WGS sequence"/>
</dbReference>
<gene>
    <name evidence="5" type="ORF">C8A03DRAFT_33358</name>
</gene>
<reference evidence="5" key="2">
    <citation type="submission" date="2023-05" db="EMBL/GenBank/DDBJ databases">
        <authorList>
            <consortium name="Lawrence Berkeley National Laboratory"/>
            <person name="Steindorff A."/>
            <person name="Hensen N."/>
            <person name="Bonometti L."/>
            <person name="Westerberg I."/>
            <person name="Brannstrom I.O."/>
            <person name="Guillou S."/>
            <person name="Cros-Aarteil S."/>
            <person name="Calhoun S."/>
            <person name="Haridas S."/>
            <person name="Kuo A."/>
            <person name="Mondo S."/>
            <person name="Pangilinan J."/>
            <person name="Riley R."/>
            <person name="Labutti K."/>
            <person name="Andreopoulos B."/>
            <person name="Lipzen A."/>
            <person name="Chen C."/>
            <person name="Yanf M."/>
            <person name="Daum C."/>
            <person name="Ng V."/>
            <person name="Clum A."/>
            <person name="Ohm R."/>
            <person name="Martin F."/>
            <person name="Silar P."/>
            <person name="Natvig D."/>
            <person name="Lalanne C."/>
            <person name="Gautier V."/>
            <person name="Ament-Velasquez S.L."/>
            <person name="Kruys A."/>
            <person name="Hutchinson M.I."/>
            <person name="Powell A.J."/>
            <person name="Barry K."/>
            <person name="Miller A.N."/>
            <person name="Grigoriev I.V."/>
            <person name="Debuchy R."/>
            <person name="Gladieux P."/>
            <person name="Thoren M.H."/>
            <person name="Johannesson H."/>
        </authorList>
    </citation>
    <scope>NUCLEOTIDE SEQUENCE</scope>
    <source>
        <strain evidence="5">CBS 532.94</strain>
    </source>
</reference>
<dbReference type="Gene3D" id="3.40.462.20">
    <property type="match status" value="1"/>
</dbReference>
<dbReference type="EMBL" id="MU860089">
    <property type="protein sequence ID" value="KAK4238606.1"/>
    <property type="molecule type" value="Genomic_DNA"/>
</dbReference>
<dbReference type="GO" id="GO:0071949">
    <property type="term" value="F:FAD binding"/>
    <property type="evidence" value="ECO:0007669"/>
    <property type="project" value="InterPro"/>
</dbReference>
<feature type="signal peptide" evidence="3">
    <location>
        <begin position="1"/>
        <end position="20"/>
    </location>
</feature>
<dbReference type="PROSITE" id="PS51387">
    <property type="entry name" value="FAD_PCMH"/>
    <property type="match status" value="1"/>
</dbReference>
<dbReference type="Pfam" id="PF08031">
    <property type="entry name" value="BBE"/>
    <property type="match status" value="1"/>
</dbReference>
<dbReference type="Pfam" id="PF01565">
    <property type="entry name" value="FAD_binding_4"/>
    <property type="match status" value="1"/>
</dbReference>
<feature type="chain" id="PRO_5042887535" description="FAD-binding PCMH-type domain-containing protein" evidence="3">
    <location>
        <begin position="21"/>
        <end position="639"/>
    </location>
</feature>
<dbReference type="InterPro" id="IPR016166">
    <property type="entry name" value="FAD-bd_PCMH"/>
</dbReference>
<dbReference type="GO" id="GO:0016491">
    <property type="term" value="F:oxidoreductase activity"/>
    <property type="evidence" value="ECO:0007669"/>
    <property type="project" value="UniProtKB-KW"/>
</dbReference>
<dbReference type="InterPro" id="IPR016169">
    <property type="entry name" value="FAD-bd_PCMH_sub2"/>
</dbReference>
<evidence type="ECO:0000313" key="5">
    <source>
        <dbReference type="EMBL" id="KAK4238606.1"/>
    </source>
</evidence>
<reference evidence="5" key="1">
    <citation type="journal article" date="2023" name="Mol. Phylogenet. Evol.">
        <title>Genome-scale phylogeny and comparative genomics of the fungal order Sordariales.</title>
        <authorList>
            <person name="Hensen N."/>
            <person name="Bonometti L."/>
            <person name="Westerberg I."/>
            <person name="Brannstrom I.O."/>
            <person name="Guillou S."/>
            <person name="Cros-Aarteil S."/>
            <person name="Calhoun S."/>
            <person name="Haridas S."/>
            <person name="Kuo A."/>
            <person name="Mondo S."/>
            <person name="Pangilinan J."/>
            <person name="Riley R."/>
            <person name="LaButti K."/>
            <person name="Andreopoulos B."/>
            <person name="Lipzen A."/>
            <person name="Chen C."/>
            <person name="Yan M."/>
            <person name="Daum C."/>
            <person name="Ng V."/>
            <person name="Clum A."/>
            <person name="Steindorff A."/>
            <person name="Ohm R.A."/>
            <person name="Martin F."/>
            <person name="Silar P."/>
            <person name="Natvig D.O."/>
            <person name="Lalanne C."/>
            <person name="Gautier V."/>
            <person name="Ament-Velasquez S.L."/>
            <person name="Kruys A."/>
            <person name="Hutchinson M.I."/>
            <person name="Powell A.J."/>
            <person name="Barry K."/>
            <person name="Miller A.N."/>
            <person name="Grigoriev I.V."/>
            <person name="Debuchy R."/>
            <person name="Gladieux P."/>
            <person name="Hiltunen Thoren M."/>
            <person name="Johannesson H."/>
        </authorList>
    </citation>
    <scope>NUCLEOTIDE SEQUENCE</scope>
    <source>
        <strain evidence="5">CBS 532.94</strain>
    </source>
</reference>
<keyword evidence="2" id="KW-0560">Oxidoreductase</keyword>
<dbReference type="InterPro" id="IPR050432">
    <property type="entry name" value="FAD-linked_Oxidoreductases_BP"/>
</dbReference>
<organism evidence="5 6">
    <name type="scientific">Achaetomium macrosporum</name>
    <dbReference type="NCBI Taxonomy" id="79813"/>
    <lineage>
        <taxon>Eukaryota</taxon>
        <taxon>Fungi</taxon>
        <taxon>Dikarya</taxon>
        <taxon>Ascomycota</taxon>
        <taxon>Pezizomycotina</taxon>
        <taxon>Sordariomycetes</taxon>
        <taxon>Sordariomycetidae</taxon>
        <taxon>Sordariales</taxon>
        <taxon>Chaetomiaceae</taxon>
        <taxon>Achaetomium</taxon>
    </lineage>
</organism>
<evidence type="ECO:0000256" key="3">
    <source>
        <dbReference type="SAM" id="SignalP"/>
    </source>
</evidence>
<protein>
    <recommendedName>
        <fullName evidence="4">FAD-binding PCMH-type domain-containing protein</fullName>
    </recommendedName>
</protein>
<keyword evidence="3" id="KW-0732">Signal</keyword>
<dbReference type="InterPro" id="IPR036318">
    <property type="entry name" value="FAD-bd_PCMH-like_sf"/>
</dbReference>
<dbReference type="SUPFAM" id="SSF56176">
    <property type="entry name" value="FAD-binding/transporter-associated domain-like"/>
    <property type="match status" value="1"/>
</dbReference>
<proteinExistence type="inferred from homology"/>
<comment type="similarity">
    <text evidence="1">Belongs to the oxygen-dependent FAD-linked oxidoreductase family.</text>
</comment>
<accession>A0AAN7H7F0</accession>
<dbReference type="AlphaFoldDB" id="A0AAN7H7F0"/>
<name>A0AAN7H7F0_9PEZI</name>
<dbReference type="PANTHER" id="PTHR13878:SF91">
    <property type="entry name" value="FAD BINDING DOMAIN PROTEIN (AFU_ORTHOLOGUE AFUA_6G12070)-RELATED"/>
    <property type="match status" value="1"/>
</dbReference>
<dbReference type="PANTHER" id="PTHR13878">
    <property type="entry name" value="GULONOLACTONE OXIDASE"/>
    <property type="match status" value="1"/>
</dbReference>
<evidence type="ECO:0000313" key="6">
    <source>
        <dbReference type="Proteomes" id="UP001303760"/>
    </source>
</evidence>
<dbReference type="Gene3D" id="3.30.465.10">
    <property type="match status" value="2"/>
</dbReference>
<keyword evidence="6" id="KW-1185">Reference proteome</keyword>
<comment type="caution">
    <text evidence="5">The sequence shown here is derived from an EMBL/GenBank/DDBJ whole genome shotgun (WGS) entry which is preliminary data.</text>
</comment>